<name>A0ACA9LNL4_9GLOM</name>
<comment type="caution">
    <text evidence="1">The sequence shown here is derived from an EMBL/GenBank/DDBJ whole genome shotgun (WGS) entry which is preliminary data.</text>
</comment>
<sequence>MHAYLFHNDEELEPVETGLSEMELEDVKTGEVRNQRRFGWAFYVFQTNDEASLRMTASQDPKYRFTKTLCGVSVEMMCTSLYQFRSGEKTGLEMGANEKWQGEVATLAR</sequence>
<evidence type="ECO:0000313" key="2">
    <source>
        <dbReference type="Proteomes" id="UP000789525"/>
    </source>
</evidence>
<organism evidence="1 2">
    <name type="scientific">Acaulospora colombiana</name>
    <dbReference type="NCBI Taxonomy" id="27376"/>
    <lineage>
        <taxon>Eukaryota</taxon>
        <taxon>Fungi</taxon>
        <taxon>Fungi incertae sedis</taxon>
        <taxon>Mucoromycota</taxon>
        <taxon>Glomeromycotina</taxon>
        <taxon>Glomeromycetes</taxon>
        <taxon>Diversisporales</taxon>
        <taxon>Acaulosporaceae</taxon>
        <taxon>Acaulospora</taxon>
    </lineage>
</organism>
<accession>A0ACA9LNL4</accession>
<keyword evidence="2" id="KW-1185">Reference proteome</keyword>
<dbReference type="Proteomes" id="UP000789525">
    <property type="component" value="Unassembled WGS sequence"/>
</dbReference>
<evidence type="ECO:0000313" key="1">
    <source>
        <dbReference type="EMBL" id="CAG8536887.1"/>
    </source>
</evidence>
<dbReference type="EMBL" id="CAJVPT010007029">
    <property type="protein sequence ID" value="CAG8536887.1"/>
    <property type="molecule type" value="Genomic_DNA"/>
</dbReference>
<protein>
    <submittedName>
        <fullName evidence="1">9966_t:CDS:1</fullName>
    </submittedName>
</protein>
<reference evidence="1" key="1">
    <citation type="submission" date="2021-06" db="EMBL/GenBank/DDBJ databases">
        <authorList>
            <person name="Kallberg Y."/>
            <person name="Tangrot J."/>
            <person name="Rosling A."/>
        </authorList>
    </citation>
    <scope>NUCLEOTIDE SEQUENCE</scope>
    <source>
        <strain evidence="1">CL356</strain>
    </source>
</reference>
<gene>
    <name evidence="1" type="ORF">ACOLOM_LOCUS4308</name>
</gene>
<proteinExistence type="predicted"/>